<protein>
    <submittedName>
        <fullName evidence="3">AGC-kinase C-terminal domain-containing protein</fullName>
    </submittedName>
</protein>
<sequence length="46" mass="5388">MIEHFCLQSANKVPDELELPSPNRFVPSSFDVELHREQNYDTIDLL</sequence>
<dbReference type="Proteomes" id="UP000271087">
    <property type="component" value="Unassembled WGS sequence"/>
</dbReference>
<accession>A0A182F0J9</accession>
<dbReference type="OrthoDB" id="8063321at2759"/>
<dbReference type="WBParaSite" id="nOo.2.0.1.t13962-RA">
    <property type="protein sequence ID" value="nOo.2.0.1.t13962-RA"/>
    <property type="gene ID" value="nOo.2.0.1.g13962"/>
</dbReference>
<reference evidence="3" key="1">
    <citation type="submission" date="2016-06" db="UniProtKB">
        <authorList>
            <consortium name="WormBaseParasite"/>
        </authorList>
    </citation>
    <scope>IDENTIFICATION</scope>
</reference>
<evidence type="ECO:0000313" key="1">
    <source>
        <dbReference type="EMBL" id="VDN08111.1"/>
    </source>
</evidence>
<organism evidence="3">
    <name type="scientific">Onchocerca ochengi</name>
    <name type="common">Filarial nematode worm</name>
    <dbReference type="NCBI Taxonomy" id="42157"/>
    <lineage>
        <taxon>Eukaryota</taxon>
        <taxon>Metazoa</taxon>
        <taxon>Ecdysozoa</taxon>
        <taxon>Nematoda</taxon>
        <taxon>Chromadorea</taxon>
        <taxon>Rhabditida</taxon>
        <taxon>Spirurina</taxon>
        <taxon>Spiruromorpha</taxon>
        <taxon>Filarioidea</taxon>
        <taxon>Onchocercidae</taxon>
        <taxon>Onchocerca</taxon>
    </lineage>
</organism>
<evidence type="ECO:0000313" key="2">
    <source>
        <dbReference type="Proteomes" id="UP000271087"/>
    </source>
</evidence>
<keyword evidence="2" id="KW-1185">Reference proteome</keyword>
<dbReference type="AlphaFoldDB" id="A0A182F0J9"/>
<proteinExistence type="predicted"/>
<dbReference type="EMBL" id="UYRW01023000">
    <property type="protein sequence ID" value="VDN08111.1"/>
    <property type="molecule type" value="Genomic_DNA"/>
</dbReference>
<evidence type="ECO:0000313" key="3">
    <source>
        <dbReference type="WBParaSite" id="nOo.2.0.1.t13962-RA"/>
    </source>
</evidence>
<name>A0A182F0J9_ONCOC</name>
<reference evidence="1 2" key="2">
    <citation type="submission" date="2018-08" db="EMBL/GenBank/DDBJ databases">
        <authorList>
            <person name="Laetsch R D."/>
            <person name="Stevens L."/>
            <person name="Kumar S."/>
            <person name="Blaxter L. M."/>
        </authorList>
    </citation>
    <scope>NUCLEOTIDE SEQUENCE [LARGE SCALE GENOMIC DNA]</scope>
</reference>
<gene>
    <name evidence="1" type="ORF">NOO_LOCUS13962</name>
</gene>